<dbReference type="InterPro" id="IPR015421">
    <property type="entry name" value="PyrdxlP-dep_Trfase_major"/>
</dbReference>
<dbReference type="KEGG" id="nah:F5544_09880"/>
<reference evidence="2 3" key="1">
    <citation type="journal article" date="2019" name="ACS Chem. Biol.">
        <title>Identification and Mobilization of a Cryptic Antibiotic Biosynthesis Gene Locus from a Human-Pathogenic Nocardia Isolate.</title>
        <authorList>
            <person name="Herisse M."/>
            <person name="Ishida K."/>
            <person name="Porter J.L."/>
            <person name="Howden B."/>
            <person name="Hertweck C."/>
            <person name="Stinear T.P."/>
            <person name="Pidot S.J."/>
        </authorList>
    </citation>
    <scope>NUCLEOTIDE SEQUENCE [LARGE SCALE GENOMIC DNA]</scope>
    <source>
        <strain evidence="2 3">AUSMDU00012717</strain>
    </source>
</reference>
<organism evidence="2 3">
    <name type="scientific">Nocardia arthritidis</name>
    <dbReference type="NCBI Taxonomy" id="228602"/>
    <lineage>
        <taxon>Bacteria</taxon>
        <taxon>Bacillati</taxon>
        <taxon>Actinomycetota</taxon>
        <taxon>Actinomycetes</taxon>
        <taxon>Mycobacteriales</taxon>
        <taxon>Nocardiaceae</taxon>
        <taxon>Nocardia</taxon>
    </lineage>
</organism>
<dbReference type="EMBL" id="CP046172">
    <property type="protein sequence ID" value="QIS09876.1"/>
    <property type="molecule type" value="Genomic_DNA"/>
</dbReference>
<dbReference type="Proteomes" id="UP000503540">
    <property type="component" value="Chromosome"/>
</dbReference>
<gene>
    <name evidence="2" type="ORF">F5544_09880</name>
</gene>
<keyword evidence="3" id="KW-1185">Reference proteome</keyword>
<evidence type="ECO:0000259" key="1">
    <source>
        <dbReference type="Pfam" id="PF00155"/>
    </source>
</evidence>
<dbReference type="Pfam" id="PF00155">
    <property type="entry name" value="Aminotran_1_2"/>
    <property type="match status" value="1"/>
</dbReference>
<dbReference type="InterPro" id="IPR004839">
    <property type="entry name" value="Aminotransferase_I/II_large"/>
</dbReference>
<name>A0A6G9Y9Z1_9NOCA</name>
<evidence type="ECO:0000313" key="2">
    <source>
        <dbReference type="EMBL" id="QIS09876.1"/>
    </source>
</evidence>
<evidence type="ECO:0000313" key="3">
    <source>
        <dbReference type="Proteomes" id="UP000503540"/>
    </source>
</evidence>
<dbReference type="GO" id="GO:0008483">
    <property type="term" value="F:transaminase activity"/>
    <property type="evidence" value="ECO:0007669"/>
    <property type="project" value="UniProtKB-KW"/>
</dbReference>
<keyword evidence="2" id="KW-0032">Aminotransferase</keyword>
<keyword evidence="2" id="KW-0808">Transferase</keyword>
<sequence length="384" mass="42314">MRRQFDEELLLPLEEFAQLHRYTVRAAGVDLIDLSYPNPLFHRDVRARELLQEIAEKLEPRSLQYTPFGGATVVRRRIAASLKWTGLCFGYRDVVLTPGATAALCVALFALFQPGDEIILVTPCWMDYPIYLKRFGLVARMVASRPDKRLDLDAVSAACSTRTAGIIVSQPSCPTGVLMTAAELSGLAEVLTAATAYGRTAPVLISDEVHRDQTWADVTFSTPLSYYPAALSVYSFGKAWSMQGQRTGYIALSPNFPDGNEVRLQLERAMRVTGFCAPTALMQAVAGALAGMQPHREGLAFDQQVFRRGLDELGYRVTPGQGSCFIYAECPGGDDIEFVRKAAREGLLIMPSSIFYEPGYFRLALNVGADRVDDVMERLSCVVS</sequence>
<dbReference type="PANTHER" id="PTHR42691">
    <property type="entry name" value="ASPARTATE AMINOTRANSFERASE YHDR-RELATED"/>
    <property type="match status" value="1"/>
</dbReference>
<dbReference type="Gene3D" id="3.40.640.10">
    <property type="entry name" value="Type I PLP-dependent aspartate aminotransferase-like (Major domain)"/>
    <property type="match status" value="1"/>
</dbReference>
<feature type="domain" description="Aminotransferase class I/classII large" evidence="1">
    <location>
        <begin position="30"/>
        <end position="379"/>
    </location>
</feature>
<dbReference type="InterPro" id="IPR015424">
    <property type="entry name" value="PyrdxlP-dep_Trfase"/>
</dbReference>
<protein>
    <submittedName>
        <fullName evidence="2">Aminotransferase class I/II-fold pyridoxal phosphate-dependent enzyme</fullName>
    </submittedName>
</protein>
<dbReference type="PANTHER" id="PTHR42691:SF1">
    <property type="entry name" value="ASPARTATE AMINOTRANSFERASE YHDR-RELATED"/>
    <property type="match status" value="1"/>
</dbReference>
<dbReference type="AlphaFoldDB" id="A0A6G9Y9Z1"/>
<proteinExistence type="predicted"/>
<dbReference type="CDD" id="cd00609">
    <property type="entry name" value="AAT_like"/>
    <property type="match status" value="1"/>
</dbReference>
<accession>A0A6G9Y9Z1</accession>
<dbReference type="GO" id="GO:0030170">
    <property type="term" value="F:pyridoxal phosphate binding"/>
    <property type="evidence" value="ECO:0007669"/>
    <property type="project" value="InterPro"/>
</dbReference>
<dbReference type="RefSeq" id="WP_167472928.1">
    <property type="nucleotide sequence ID" value="NZ_CP046172.1"/>
</dbReference>
<dbReference type="SUPFAM" id="SSF53383">
    <property type="entry name" value="PLP-dependent transferases"/>
    <property type="match status" value="1"/>
</dbReference>